<sequence>LDRTREERRGLDESVPVRASLFIRALQSERSRDEIFLRTEESHNETGPFLIGPFHPIKNELSFAVAPVTHRAVCYFIPVCNIKLRISKETYNGTNDTLSGARGQTSVSRTGVNTSREMRSASVILLLPVPRLPPHHRNEMGLPFLNAC</sequence>
<organism evidence="2 3">
    <name type="scientific">Trachymyrmex septentrionalis</name>
    <dbReference type="NCBI Taxonomy" id="34720"/>
    <lineage>
        <taxon>Eukaryota</taxon>
        <taxon>Metazoa</taxon>
        <taxon>Ecdysozoa</taxon>
        <taxon>Arthropoda</taxon>
        <taxon>Hexapoda</taxon>
        <taxon>Insecta</taxon>
        <taxon>Pterygota</taxon>
        <taxon>Neoptera</taxon>
        <taxon>Endopterygota</taxon>
        <taxon>Hymenoptera</taxon>
        <taxon>Apocrita</taxon>
        <taxon>Aculeata</taxon>
        <taxon>Formicoidea</taxon>
        <taxon>Formicidae</taxon>
        <taxon>Myrmicinae</taxon>
        <taxon>Trachymyrmex</taxon>
    </lineage>
</organism>
<proteinExistence type="predicted"/>
<protein>
    <submittedName>
        <fullName evidence="2">Uncharacterized protein</fullName>
    </submittedName>
</protein>
<feature type="region of interest" description="Disordered" evidence="1">
    <location>
        <begin position="94"/>
        <end position="113"/>
    </location>
</feature>
<evidence type="ECO:0000313" key="3">
    <source>
        <dbReference type="Proteomes" id="UP000078541"/>
    </source>
</evidence>
<name>A0A195F3Q8_9HYME</name>
<reference evidence="2 3" key="1">
    <citation type="submission" date="2016-03" db="EMBL/GenBank/DDBJ databases">
        <title>Trachymyrmex septentrionalis WGS genome.</title>
        <authorList>
            <person name="Nygaard S."/>
            <person name="Hu H."/>
            <person name="Boomsma J."/>
            <person name="Zhang G."/>
        </authorList>
    </citation>
    <scope>NUCLEOTIDE SEQUENCE [LARGE SCALE GENOMIC DNA]</scope>
    <source>
        <strain evidence="2">Tsep2-gDNA-1</strain>
        <tissue evidence="2">Whole body</tissue>
    </source>
</reference>
<evidence type="ECO:0000256" key="1">
    <source>
        <dbReference type="SAM" id="MobiDB-lite"/>
    </source>
</evidence>
<keyword evidence="3" id="KW-1185">Reference proteome</keyword>
<feature type="non-terminal residue" evidence="2">
    <location>
        <position position="1"/>
    </location>
</feature>
<dbReference type="AlphaFoldDB" id="A0A195F3Q8"/>
<evidence type="ECO:0000313" key="2">
    <source>
        <dbReference type="EMBL" id="KYN35021.1"/>
    </source>
</evidence>
<dbReference type="EMBL" id="KQ981836">
    <property type="protein sequence ID" value="KYN35021.1"/>
    <property type="molecule type" value="Genomic_DNA"/>
</dbReference>
<dbReference type="Proteomes" id="UP000078541">
    <property type="component" value="Unassembled WGS sequence"/>
</dbReference>
<accession>A0A195F3Q8</accession>
<gene>
    <name evidence="2" type="ORF">ALC56_10618</name>
</gene>